<comment type="caution">
    <text evidence="6">The sequence shown here is derived from an EMBL/GenBank/DDBJ whole genome shotgun (WGS) entry which is preliminary data.</text>
</comment>
<evidence type="ECO:0000256" key="1">
    <source>
        <dbReference type="ARBA" id="ARBA00004442"/>
    </source>
</evidence>
<sequence length="218" mass="21846">MGNSTAGNSGLPAQAAAAAVASETGPGGCKYLKPKAENPRTDAAIKGGAVGAIIGGILGSSTANSHRTQAAVNGALAGAFVGALAGSQIAISEQADGSVKLNIPGKVLFATGSSDLSPSFAGTLEKVGDTLRQYCGVNARIVGHTDNVGKPDSNKVLSLRRATSVQSSLASYLSQRGITDRRLEVFGMGADAPVDDNSTEMGRAANRRVEIVIVPPAG</sequence>
<feature type="domain" description="OmpA-like" evidence="5">
    <location>
        <begin position="96"/>
        <end position="217"/>
    </location>
</feature>
<dbReference type="Pfam" id="PF00691">
    <property type="entry name" value="OmpA"/>
    <property type="match status" value="1"/>
</dbReference>
<evidence type="ECO:0000313" key="6">
    <source>
        <dbReference type="EMBL" id="GAA0752117.1"/>
    </source>
</evidence>
<proteinExistence type="predicted"/>
<dbReference type="InterPro" id="IPR006664">
    <property type="entry name" value="OMP_bac"/>
</dbReference>
<keyword evidence="2 4" id="KW-0472">Membrane</keyword>
<evidence type="ECO:0000259" key="5">
    <source>
        <dbReference type="PROSITE" id="PS51123"/>
    </source>
</evidence>
<evidence type="ECO:0000256" key="3">
    <source>
        <dbReference type="ARBA" id="ARBA00023237"/>
    </source>
</evidence>
<dbReference type="InterPro" id="IPR050330">
    <property type="entry name" value="Bact_OuterMem_StrucFunc"/>
</dbReference>
<organism evidence="6 7">
    <name type="scientific">Ideonella azotifigens</name>
    <dbReference type="NCBI Taxonomy" id="513160"/>
    <lineage>
        <taxon>Bacteria</taxon>
        <taxon>Pseudomonadati</taxon>
        <taxon>Pseudomonadota</taxon>
        <taxon>Betaproteobacteria</taxon>
        <taxon>Burkholderiales</taxon>
        <taxon>Sphaerotilaceae</taxon>
        <taxon>Ideonella</taxon>
    </lineage>
</organism>
<accession>A0ABP3VDU8</accession>
<keyword evidence="7" id="KW-1185">Reference proteome</keyword>
<evidence type="ECO:0000256" key="2">
    <source>
        <dbReference type="ARBA" id="ARBA00023136"/>
    </source>
</evidence>
<gene>
    <name evidence="6" type="ORF">GCM10009107_25630</name>
</gene>
<dbReference type="InterPro" id="IPR036737">
    <property type="entry name" value="OmpA-like_sf"/>
</dbReference>
<keyword evidence="3" id="KW-0998">Cell outer membrane</keyword>
<dbReference type="InterPro" id="IPR039567">
    <property type="entry name" value="Gly-zipper"/>
</dbReference>
<comment type="subcellular location">
    <subcellularLocation>
        <location evidence="1">Cell outer membrane</location>
    </subcellularLocation>
</comment>
<dbReference type="SUPFAM" id="SSF103088">
    <property type="entry name" value="OmpA-like"/>
    <property type="match status" value="1"/>
</dbReference>
<dbReference type="InterPro" id="IPR006665">
    <property type="entry name" value="OmpA-like"/>
</dbReference>
<dbReference type="PRINTS" id="PR01021">
    <property type="entry name" value="OMPADOMAIN"/>
</dbReference>
<dbReference type="Gene3D" id="3.30.1330.60">
    <property type="entry name" value="OmpA-like domain"/>
    <property type="match status" value="1"/>
</dbReference>
<dbReference type="Proteomes" id="UP001500279">
    <property type="component" value="Unassembled WGS sequence"/>
</dbReference>
<dbReference type="PANTHER" id="PTHR30329">
    <property type="entry name" value="STATOR ELEMENT OF FLAGELLAR MOTOR COMPLEX"/>
    <property type="match status" value="1"/>
</dbReference>
<name>A0ABP3VDU8_9BURK</name>
<protein>
    <recommendedName>
        <fullName evidence="5">OmpA-like domain-containing protein</fullName>
    </recommendedName>
</protein>
<dbReference type="EMBL" id="BAAAEW010000014">
    <property type="protein sequence ID" value="GAA0752117.1"/>
    <property type="molecule type" value="Genomic_DNA"/>
</dbReference>
<evidence type="ECO:0000313" key="7">
    <source>
        <dbReference type="Proteomes" id="UP001500279"/>
    </source>
</evidence>
<reference evidence="7" key="1">
    <citation type="journal article" date="2019" name="Int. J. Syst. Evol. Microbiol.">
        <title>The Global Catalogue of Microorganisms (GCM) 10K type strain sequencing project: providing services to taxonomists for standard genome sequencing and annotation.</title>
        <authorList>
            <consortium name="The Broad Institute Genomics Platform"/>
            <consortium name="The Broad Institute Genome Sequencing Center for Infectious Disease"/>
            <person name="Wu L."/>
            <person name="Ma J."/>
        </authorList>
    </citation>
    <scope>NUCLEOTIDE SEQUENCE [LARGE SCALE GENOMIC DNA]</scope>
    <source>
        <strain evidence="7">JCM 15503</strain>
    </source>
</reference>
<dbReference type="RefSeq" id="WP_233446890.1">
    <property type="nucleotide sequence ID" value="NZ_BAAAEW010000014.1"/>
</dbReference>
<dbReference type="PROSITE" id="PS51123">
    <property type="entry name" value="OMPA_2"/>
    <property type="match status" value="1"/>
</dbReference>
<dbReference type="CDD" id="cd07185">
    <property type="entry name" value="OmpA_C-like"/>
    <property type="match status" value="1"/>
</dbReference>
<dbReference type="Pfam" id="PF13488">
    <property type="entry name" value="Gly-zipper_Omp"/>
    <property type="match status" value="1"/>
</dbReference>
<evidence type="ECO:0000256" key="4">
    <source>
        <dbReference type="PROSITE-ProRule" id="PRU00473"/>
    </source>
</evidence>
<dbReference type="PANTHER" id="PTHR30329:SF21">
    <property type="entry name" value="LIPOPROTEIN YIAD-RELATED"/>
    <property type="match status" value="1"/>
</dbReference>